<proteinExistence type="predicted"/>
<sequence length="220" mass="25336">MPYICAEDHFKQLFMSMEKSISTLRFDGGILCLDFVNTISNRNKPVLFDYLPGFKELLEWYDRTGVITAKVSHTLERLAKGYPQKAAVVFDKCIALRELLLRLFTAAIHRKAPDPSDIVLFNTYVADAYANIEVAWRPAQRQGELLFNAPALEQLTWWLVKSALELYTGKSLQQVRQCPACGWLFLDKSRNGSRKWCSMSVCGDIHKVQQFHQRNKKKTK</sequence>
<dbReference type="AlphaFoldDB" id="A0A1T4TUC7"/>
<evidence type="ECO:0000259" key="1">
    <source>
        <dbReference type="Pfam" id="PF11706"/>
    </source>
</evidence>
<dbReference type="InterPro" id="IPR010852">
    <property type="entry name" value="ABATE"/>
</dbReference>
<dbReference type="STRING" id="634771.SAMN04488128_106281"/>
<dbReference type="SUPFAM" id="SSF160904">
    <property type="entry name" value="Jann2411-like"/>
    <property type="match status" value="1"/>
</dbReference>
<dbReference type="InterPro" id="IPR021005">
    <property type="entry name" value="Znf_CGNR"/>
</dbReference>
<protein>
    <submittedName>
        <fullName evidence="2">Conserved protein containing a Zn-ribbon-like motif, possibly RNA-binding</fullName>
    </submittedName>
</protein>
<dbReference type="PANTHER" id="PTHR35525:SF3">
    <property type="entry name" value="BLL6575 PROTEIN"/>
    <property type="match status" value="1"/>
</dbReference>
<dbReference type="PANTHER" id="PTHR35525">
    <property type="entry name" value="BLL6575 PROTEIN"/>
    <property type="match status" value="1"/>
</dbReference>
<gene>
    <name evidence="2" type="ORF">SAMN04488128_106281</name>
</gene>
<dbReference type="Pfam" id="PF07336">
    <property type="entry name" value="ABATE"/>
    <property type="match status" value="1"/>
</dbReference>
<accession>A0A1T4TUC7</accession>
<evidence type="ECO:0000313" key="3">
    <source>
        <dbReference type="Proteomes" id="UP000190367"/>
    </source>
</evidence>
<reference evidence="3" key="1">
    <citation type="submission" date="2017-02" db="EMBL/GenBank/DDBJ databases">
        <authorList>
            <person name="Varghese N."/>
            <person name="Submissions S."/>
        </authorList>
    </citation>
    <scope>NUCLEOTIDE SEQUENCE [LARGE SCALE GENOMIC DNA]</scope>
    <source>
        <strain evidence="3">DSM 22224</strain>
    </source>
</reference>
<dbReference type="Proteomes" id="UP000190367">
    <property type="component" value="Unassembled WGS sequence"/>
</dbReference>
<name>A0A1T4TUC7_9BACT</name>
<organism evidence="2 3">
    <name type="scientific">Chitinophaga eiseniae</name>
    <dbReference type="NCBI Taxonomy" id="634771"/>
    <lineage>
        <taxon>Bacteria</taxon>
        <taxon>Pseudomonadati</taxon>
        <taxon>Bacteroidota</taxon>
        <taxon>Chitinophagia</taxon>
        <taxon>Chitinophagales</taxon>
        <taxon>Chitinophagaceae</taxon>
        <taxon>Chitinophaga</taxon>
    </lineage>
</organism>
<dbReference type="EMBL" id="FUWZ01000006">
    <property type="protein sequence ID" value="SKA43901.1"/>
    <property type="molecule type" value="Genomic_DNA"/>
</dbReference>
<dbReference type="Pfam" id="PF11706">
    <property type="entry name" value="zf-CGNR"/>
    <property type="match status" value="1"/>
</dbReference>
<evidence type="ECO:0000313" key="2">
    <source>
        <dbReference type="EMBL" id="SKA43901.1"/>
    </source>
</evidence>
<keyword evidence="3" id="KW-1185">Reference proteome</keyword>
<feature type="domain" description="Zinc finger CGNR" evidence="1">
    <location>
        <begin position="175"/>
        <end position="214"/>
    </location>
</feature>
<dbReference type="Gene3D" id="1.10.3300.10">
    <property type="entry name" value="Jann2411-like domain"/>
    <property type="match status" value="1"/>
</dbReference>
<dbReference type="InterPro" id="IPR023286">
    <property type="entry name" value="ABATE_dom_sf"/>
</dbReference>